<organism evidence="3 4">
    <name type="scientific">Phytophthora lilii</name>
    <dbReference type="NCBI Taxonomy" id="2077276"/>
    <lineage>
        <taxon>Eukaryota</taxon>
        <taxon>Sar</taxon>
        <taxon>Stramenopiles</taxon>
        <taxon>Oomycota</taxon>
        <taxon>Peronosporomycetes</taxon>
        <taxon>Peronosporales</taxon>
        <taxon>Peronosporaceae</taxon>
        <taxon>Phytophthora</taxon>
    </lineage>
</organism>
<dbReference type="Proteomes" id="UP001165083">
    <property type="component" value="Unassembled WGS sequence"/>
</dbReference>
<evidence type="ECO:0000313" key="3">
    <source>
        <dbReference type="EMBL" id="GMF35919.1"/>
    </source>
</evidence>
<name>A0A9W6XCU0_9STRA</name>
<evidence type="ECO:0000313" key="4">
    <source>
        <dbReference type="Proteomes" id="UP001165083"/>
    </source>
</evidence>
<keyword evidence="4" id="KW-1185">Reference proteome</keyword>
<dbReference type="OrthoDB" id="128811at2759"/>
<dbReference type="EMBL" id="BSXW01001335">
    <property type="protein sequence ID" value="GMF35919.1"/>
    <property type="molecule type" value="Genomic_DNA"/>
</dbReference>
<feature type="compositionally biased region" description="Polar residues" evidence="2">
    <location>
        <begin position="350"/>
        <end position="360"/>
    </location>
</feature>
<evidence type="ECO:0000256" key="2">
    <source>
        <dbReference type="SAM" id="MobiDB-lite"/>
    </source>
</evidence>
<protein>
    <submittedName>
        <fullName evidence="3">Unnamed protein product</fullName>
    </submittedName>
</protein>
<dbReference type="PANTHER" id="PTHR46586:SF3">
    <property type="entry name" value="ANKYRIN REPEAT-CONTAINING PROTEIN"/>
    <property type="match status" value="1"/>
</dbReference>
<keyword evidence="1" id="KW-0175">Coiled coil</keyword>
<dbReference type="AlphaFoldDB" id="A0A9W6XCU0"/>
<dbReference type="InterPro" id="IPR052050">
    <property type="entry name" value="SecEffector_AnkRepeat"/>
</dbReference>
<feature type="region of interest" description="Disordered" evidence="2">
    <location>
        <begin position="327"/>
        <end position="360"/>
    </location>
</feature>
<comment type="caution">
    <text evidence="3">The sequence shown here is derived from an EMBL/GenBank/DDBJ whole genome shotgun (WGS) entry which is preliminary data.</text>
</comment>
<proteinExistence type="predicted"/>
<feature type="coiled-coil region" evidence="1">
    <location>
        <begin position="506"/>
        <end position="540"/>
    </location>
</feature>
<accession>A0A9W6XCU0</accession>
<dbReference type="Gene3D" id="1.25.40.20">
    <property type="entry name" value="Ankyrin repeat-containing domain"/>
    <property type="match status" value="1"/>
</dbReference>
<dbReference type="SUPFAM" id="SSF48403">
    <property type="entry name" value="Ankyrin repeat"/>
    <property type="match status" value="1"/>
</dbReference>
<sequence>MHQVNAIVDLAFELAVENGRINVIKLLIDVISTPVCDVLVTAAANNRLEVLEFMLNYCMTHQSHSPRLQTSITAVAETAAWKHYIDVAKLVVDKCASFDTGRALGVAVKKNDSEMVHVFVETSSVASIQDAVVKAAVMERDEILAILLEYSSSDTVEKALVRVEALGKPATSKLLLTKCESNAYSRIFDNAAVHGLVGLVSLLLDKMNSQSIRCGLISAAIYGHTEVVRVLMDECDSTGIMCAFEMAALRGRLGVVELLRDRCEASSIRFAISAGDALGPIHAYRMRQYPGAAAPAYNGILSPIEDLDQRFLRSGINGNRSCAEFQPHHLEHSEPEGVYSSKTRSDAHSSDQVTSPPLSFSNFSEMLKDGDELGMSMVLGSCPMPEKHPFVEPDTRTTNKVTQDAMELLSFSLIQQKKQSTVATLGGADIAISQFAVSTKPATAARSNLESQTFWSSDEGDMFGFSEPAGPKRYAKLMTSFFICIQFELLVELLGFSNRARKKVILHEAASAIKCLRRECNNLRRDRDRLQEEVNKLSAFVEYPELDPVETFQLPNQPISEFNLSTQQLSHHRQQHTTIFPNGM</sequence>
<evidence type="ECO:0000256" key="1">
    <source>
        <dbReference type="SAM" id="Coils"/>
    </source>
</evidence>
<dbReference type="InterPro" id="IPR036770">
    <property type="entry name" value="Ankyrin_rpt-contain_sf"/>
</dbReference>
<reference evidence="3" key="1">
    <citation type="submission" date="2023-04" db="EMBL/GenBank/DDBJ databases">
        <title>Phytophthora lilii NBRC 32176.</title>
        <authorList>
            <person name="Ichikawa N."/>
            <person name="Sato H."/>
            <person name="Tonouchi N."/>
        </authorList>
    </citation>
    <scope>NUCLEOTIDE SEQUENCE</scope>
    <source>
        <strain evidence="3">NBRC 32176</strain>
    </source>
</reference>
<dbReference type="PANTHER" id="PTHR46586">
    <property type="entry name" value="ANKYRIN REPEAT-CONTAINING PROTEIN"/>
    <property type="match status" value="1"/>
</dbReference>
<gene>
    <name evidence="3" type="ORF">Plil01_001523100</name>
</gene>